<dbReference type="Proteomes" id="UP000186883">
    <property type="component" value="Unassembled WGS sequence"/>
</dbReference>
<dbReference type="PROSITE" id="PS50109">
    <property type="entry name" value="HIS_KIN"/>
    <property type="match status" value="1"/>
</dbReference>
<dbReference type="InterPro" id="IPR005467">
    <property type="entry name" value="His_kinase_dom"/>
</dbReference>
<keyword evidence="3" id="KW-0902">Two-component regulatory system</keyword>
<dbReference type="InterPro" id="IPR003594">
    <property type="entry name" value="HATPase_dom"/>
</dbReference>
<gene>
    <name evidence="8" type="ORF">ATP06_0235125</name>
    <name evidence="7" type="ORF">AVL48_25845</name>
</gene>
<dbReference type="CDD" id="cd16917">
    <property type="entry name" value="HATPase_UhpB-NarQ-NarX-like"/>
    <property type="match status" value="1"/>
</dbReference>
<dbReference type="GO" id="GO:0016020">
    <property type="term" value="C:membrane"/>
    <property type="evidence" value="ECO:0007669"/>
    <property type="project" value="InterPro"/>
</dbReference>
<feature type="transmembrane region" description="Helical" evidence="5">
    <location>
        <begin position="120"/>
        <end position="141"/>
    </location>
</feature>
<feature type="transmembrane region" description="Helical" evidence="5">
    <location>
        <begin position="153"/>
        <end position="178"/>
    </location>
</feature>
<sequence>MTSWIRWQDSLWPSPADGESLWRPWGGRIERFLPYALLALSTALSLLLSDHDRAVTVGLAGIAAAWLLLSFTFVPARWAEHPVIVTVSFTGLVTIAAVLEGRDPIFLVFMIAGFFDAMRLRPAPLALTGIFVVSALINTMPNGGPLQAFATQPALWTVVTLVQTAAVGGGGLVSAAMARQHAERKRMLDELAAAQEENAGLQRQLLGQAREAGVLDERQRLSQEIHDTLAQGFTGIITQLEAAAEAKSEPAEWQRHVDTAMALARENLTAARRSVRALGPQPLAAATLPDALDEVSRLWGERTGVEVRFTTTGTARALHPEIEATLLRITQEALANVEKHAGATIVGLTLSYMADQVTVDVRDDGRGFDPGLVVSSGEAGFGVPGMRARVARLAGTLHLESEPGGGTAVSANLPAIALEARA</sequence>
<dbReference type="Proteomes" id="UP000076321">
    <property type="component" value="Unassembled WGS sequence"/>
</dbReference>
<proteinExistence type="predicted"/>
<evidence type="ECO:0000313" key="8">
    <source>
        <dbReference type="EMBL" id="OKA03705.1"/>
    </source>
</evidence>
<keyword evidence="1" id="KW-0808">Transferase</keyword>
<evidence type="ECO:0000313" key="7">
    <source>
        <dbReference type="EMBL" id="KZB86664.1"/>
    </source>
</evidence>
<dbReference type="InterPro" id="IPR011712">
    <property type="entry name" value="Sig_transdc_His_kin_sub3_dim/P"/>
</dbReference>
<dbReference type="Pfam" id="PF02518">
    <property type="entry name" value="HATPase_c"/>
    <property type="match status" value="1"/>
</dbReference>
<evidence type="ECO:0000256" key="5">
    <source>
        <dbReference type="SAM" id="Phobius"/>
    </source>
</evidence>
<evidence type="ECO:0000256" key="3">
    <source>
        <dbReference type="ARBA" id="ARBA00023012"/>
    </source>
</evidence>
<dbReference type="PANTHER" id="PTHR24421">
    <property type="entry name" value="NITRATE/NITRITE SENSOR PROTEIN NARX-RELATED"/>
    <property type="match status" value="1"/>
</dbReference>
<accession>A0A154MQS3</accession>
<dbReference type="EMBL" id="LQCI01000006">
    <property type="protein sequence ID" value="KZB86664.1"/>
    <property type="molecule type" value="Genomic_DNA"/>
</dbReference>
<dbReference type="InterPro" id="IPR050482">
    <property type="entry name" value="Sensor_HK_TwoCompSys"/>
</dbReference>
<comment type="caution">
    <text evidence="7">The sequence shown here is derived from an EMBL/GenBank/DDBJ whole genome shotgun (WGS) entry which is preliminary data.</text>
</comment>
<evidence type="ECO:0000259" key="6">
    <source>
        <dbReference type="PROSITE" id="PS50109"/>
    </source>
</evidence>
<reference evidence="8 10" key="2">
    <citation type="submission" date="2016-11" db="EMBL/GenBank/DDBJ databases">
        <title>Genome sequencing of Amycolatopsis regifaucium.</title>
        <authorList>
            <person name="Mayilraj S."/>
            <person name="Kaur N."/>
        </authorList>
    </citation>
    <scope>NUCLEOTIDE SEQUENCE [LARGE SCALE GENOMIC DNA]</scope>
    <source>
        <strain evidence="8 10">GY080</strain>
    </source>
</reference>
<evidence type="ECO:0000313" key="10">
    <source>
        <dbReference type="Proteomes" id="UP000186883"/>
    </source>
</evidence>
<keyword evidence="2 7" id="KW-0418">Kinase</keyword>
<name>A0A154MQS3_9PSEU</name>
<dbReference type="SMART" id="SM00387">
    <property type="entry name" value="HATPase_c"/>
    <property type="match status" value="1"/>
</dbReference>
<dbReference type="Pfam" id="PF07730">
    <property type="entry name" value="HisKA_3"/>
    <property type="match status" value="1"/>
</dbReference>
<organism evidence="7 9">
    <name type="scientific">Amycolatopsis regifaucium</name>
    <dbReference type="NCBI Taxonomy" id="546365"/>
    <lineage>
        <taxon>Bacteria</taxon>
        <taxon>Bacillati</taxon>
        <taxon>Actinomycetota</taxon>
        <taxon>Actinomycetes</taxon>
        <taxon>Pseudonocardiales</taxon>
        <taxon>Pseudonocardiaceae</taxon>
        <taxon>Amycolatopsis</taxon>
    </lineage>
</organism>
<dbReference type="Gene3D" id="3.30.565.10">
    <property type="entry name" value="Histidine kinase-like ATPase, C-terminal domain"/>
    <property type="match status" value="1"/>
</dbReference>
<dbReference type="RefSeq" id="WP_061986957.1">
    <property type="nucleotide sequence ID" value="NZ_FOPQ01000017.1"/>
</dbReference>
<keyword evidence="5" id="KW-1133">Transmembrane helix</keyword>
<protein>
    <submittedName>
        <fullName evidence="7 8">Histidine kinase</fullName>
    </submittedName>
</protein>
<evidence type="ECO:0000256" key="4">
    <source>
        <dbReference type="SAM" id="Coils"/>
    </source>
</evidence>
<dbReference type="PANTHER" id="PTHR24421:SF62">
    <property type="entry name" value="SENSORY TRANSDUCTION HISTIDINE KINASE"/>
    <property type="match status" value="1"/>
</dbReference>
<dbReference type="EMBL" id="LOBU02000029">
    <property type="protein sequence ID" value="OKA03705.1"/>
    <property type="molecule type" value="Genomic_DNA"/>
</dbReference>
<keyword evidence="5" id="KW-0472">Membrane</keyword>
<keyword evidence="5" id="KW-0812">Transmembrane</keyword>
<evidence type="ECO:0000256" key="1">
    <source>
        <dbReference type="ARBA" id="ARBA00022679"/>
    </source>
</evidence>
<keyword evidence="4" id="KW-0175">Coiled coil</keyword>
<keyword evidence="10" id="KW-1185">Reference proteome</keyword>
<dbReference type="GO" id="GO:0000155">
    <property type="term" value="F:phosphorelay sensor kinase activity"/>
    <property type="evidence" value="ECO:0007669"/>
    <property type="project" value="InterPro"/>
</dbReference>
<feature type="coiled-coil region" evidence="4">
    <location>
        <begin position="177"/>
        <end position="211"/>
    </location>
</feature>
<evidence type="ECO:0000256" key="2">
    <source>
        <dbReference type="ARBA" id="ARBA00022777"/>
    </source>
</evidence>
<dbReference type="OrthoDB" id="144293at2"/>
<dbReference type="InterPro" id="IPR036890">
    <property type="entry name" value="HATPase_C_sf"/>
</dbReference>
<feature type="transmembrane region" description="Helical" evidence="5">
    <location>
        <begin position="32"/>
        <end position="48"/>
    </location>
</feature>
<dbReference type="GO" id="GO:0046983">
    <property type="term" value="F:protein dimerization activity"/>
    <property type="evidence" value="ECO:0007669"/>
    <property type="project" value="InterPro"/>
</dbReference>
<dbReference type="Gene3D" id="1.20.5.1930">
    <property type="match status" value="1"/>
</dbReference>
<feature type="domain" description="Histidine kinase" evidence="6">
    <location>
        <begin position="326"/>
        <end position="417"/>
    </location>
</feature>
<feature type="transmembrane region" description="Helical" evidence="5">
    <location>
        <begin position="55"/>
        <end position="76"/>
    </location>
</feature>
<dbReference type="AlphaFoldDB" id="A0A154MQS3"/>
<reference evidence="7 9" key="1">
    <citation type="submission" date="2015-12" db="EMBL/GenBank/DDBJ databases">
        <title>Amycolatopsis regifaucium genome sequencing and assembly.</title>
        <authorList>
            <person name="Mayilraj S."/>
        </authorList>
    </citation>
    <scope>NUCLEOTIDE SEQUENCE [LARGE SCALE GENOMIC DNA]</scope>
    <source>
        <strain evidence="7 9">GY080</strain>
    </source>
</reference>
<dbReference type="PIRSF" id="PIRSF037434">
    <property type="entry name" value="STHK_ChrS"/>
    <property type="match status" value="1"/>
</dbReference>
<dbReference type="InterPro" id="IPR017205">
    <property type="entry name" value="Sig_transdc_His_kinase_ChrS"/>
</dbReference>
<evidence type="ECO:0000313" key="9">
    <source>
        <dbReference type="Proteomes" id="UP000076321"/>
    </source>
</evidence>
<dbReference type="SUPFAM" id="SSF55874">
    <property type="entry name" value="ATPase domain of HSP90 chaperone/DNA topoisomerase II/histidine kinase"/>
    <property type="match status" value="1"/>
</dbReference>